<dbReference type="AlphaFoldDB" id="A0A2P2P0A3"/>
<dbReference type="EMBL" id="GGEC01067694">
    <property type="protein sequence ID" value="MBX48178.1"/>
    <property type="molecule type" value="Transcribed_RNA"/>
</dbReference>
<sequence>MVHSFCPLLIVRILTQCGEMDGN</sequence>
<reference evidence="1" key="1">
    <citation type="submission" date="2018-02" db="EMBL/GenBank/DDBJ databases">
        <title>Rhizophora mucronata_Transcriptome.</title>
        <authorList>
            <person name="Meera S.P."/>
            <person name="Sreeshan A."/>
            <person name="Augustine A."/>
        </authorList>
    </citation>
    <scope>NUCLEOTIDE SEQUENCE</scope>
    <source>
        <tissue evidence="1">Leaf</tissue>
    </source>
</reference>
<proteinExistence type="predicted"/>
<evidence type="ECO:0000313" key="1">
    <source>
        <dbReference type="EMBL" id="MBX48178.1"/>
    </source>
</evidence>
<organism evidence="1">
    <name type="scientific">Rhizophora mucronata</name>
    <name type="common">Asiatic mangrove</name>
    <dbReference type="NCBI Taxonomy" id="61149"/>
    <lineage>
        <taxon>Eukaryota</taxon>
        <taxon>Viridiplantae</taxon>
        <taxon>Streptophyta</taxon>
        <taxon>Embryophyta</taxon>
        <taxon>Tracheophyta</taxon>
        <taxon>Spermatophyta</taxon>
        <taxon>Magnoliopsida</taxon>
        <taxon>eudicotyledons</taxon>
        <taxon>Gunneridae</taxon>
        <taxon>Pentapetalae</taxon>
        <taxon>rosids</taxon>
        <taxon>fabids</taxon>
        <taxon>Malpighiales</taxon>
        <taxon>Rhizophoraceae</taxon>
        <taxon>Rhizophora</taxon>
    </lineage>
</organism>
<protein>
    <submittedName>
        <fullName evidence="1">Uncharacterized protein</fullName>
    </submittedName>
</protein>
<name>A0A2P2P0A3_RHIMU</name>
<accession>A0A2P2P0A3</accession>